<dbReference type="GO" id="GO:0006281">
    <property type="term" value="P:DNA repair"/>
    <property type="evidence" value="ECO:0007669"/>
    <property type="project" value="UniProtKB-KW"/>
</dbReference>
<organism evidence="4 5">
    <name type="scientific">Spirosoma telluris</name>
    <dbReference type="NCBI Taxonomy" id="2183553"/>
    <lineage>
        <taxon>Bacteria</taxon>
        <taxon>Pseudomonadati</taxon>
        <taxon>Bacteroidota</taxon>
        <taxon>Cytophagia</taxon>
        <taxon>Cytophagales</taxon>
        <taxon>Cytophagaceae</taxon>
        <taxon>Spirosoma</taxon>
    </lineage>
</organism>
<evidence type="ECO:0000313" key="5">
    <source>
        <dbReference type="Proteomes" id="UP000249016"/>
    </source>
</evidence>
<accession>A0A327NT38</accession>
<comment type="caution">
    <text evidence="4">The sequence shown here is derived from an EMBL/GenBank/DDBJ whole genome shotgun (WGS) entry which is preliminary data.</text>
</comment>
<proteinExistence type="inferred from homology"/>
<evidence type="ECO:0000313" key="4">
    <source>
        <dbReference type="EMBL" id="RAI77743.1"/>
    </source>
</evidence>
<keyword evidence="2" id="KW-0227">DNA damage</keyword>
<dbReference type="RefSeq" id="WP_111348699.1">
    <property type="nucleotide sequence ID" value="NZ_QLII01000001.1"/>
</dbReference>
<dbReference type="Pfam" id="PF04098">
    <property type="entry name" value="Rad52_Rad22"/>
    <property type="match status" value="2"/>
</dbReference>
<dbReference type="AlphaFoldDB" id="A0A327NT38"/>
<evidence type="ECO:0000256" key="3">
    <source>
        <dbReference type="ARBA" id="ARBA00023204"/>
    </source>
</evidence>
<gene>
    <name evidence="4" type="ORF">HMF3257_32905</name>
</gene>
<reference evidence="4 5" key="1">
    <citation type="submission" date="2018-06" db="EMBL/GenBank/DDBJ databases">
        <title>Spirosoma sp. HMF3257 Genome sequencing and assembly.</title>
        <authorList>
            <person name="Kang H."/>
            <person name="Cha I."/>
            <person name="Kim H."/>
            <person name="Kang J."/>
            <person name="Joh K."/>
        </authorList>
    </citation>
    <scope>NUCLEOTIDE SEQUENCE [LARGE SCALE GENOMIC DNA]</scope>
    <source>
        <strain evidence="4 5">HMF3257</strain>
    </source>
</reference>
<keyword evidence="5" id="KW-1185">Reference proteome</keyword>
<sequence length="167" mass="18488">MDLNVLTAPLTIQEIEWRVQSQTKDGQKIIVVPYITNRCVMQRFDEQFGWAGWQNEIKEIEGGFLCTITAILPGGEIVKKTDGASRTSVEPVKGGISDAMKRCAVQFGLGRTLYDFPKVLIQTTDKYIPDWATPLLDKMVEKLNAGGAVRDVVVLKPEHAKPAAKSV</sequence>
<comment type="similarity">
    <text evidence="1">Belongs to the RAD52 family.</text>
</comment>
<dbReference type="InterPro" id="IPR041247">
    <property type="entry name" value="Rad52_fam"/>
</dbReference>
<protein>
    <submittedName>
        <fullName evidence="4">DNA repair protein Rad52</fullName>
    </submittedName>
</protein>
<keyword evidence="3" id="KW-0234">DNA repair</keyword>
<dbReference type="OrthoDB" id="9805874at2"/>
<evidence type="ECO:0000256" key="1">
    <source>
        <dbReference type="ARBA" id="ARBA00006638"/>
    </source>
</evidence>
<dbReference type="EMBL" id="QLII01000001">
    <property type="protein sequence ID" value="RAI77743.1"/>
    <property type="molecule type" value="Genomic_DNA"/>
</dbReference>
<dbReference type="Proteomes" id="UP000249016">
    <property type="component" value="Unassembled WGS sequence"/>
</dbReference>
<name>A0A327NT38_9BACT</name>
<evidence type="ECO:0000256" key="2">
    <source>
        <dbReference type="ARBA" id="ARBA00022763"/>
    </source>
</evidence>